<organism evidence="4 5">
    <name type="scientific">Stylonychia lemnae</name>
    <name type="common">Ciliate</name>
    <dbReference type="NCBI Taxonomy" id="5949"/>
    <lineage>
        <taxon>Eukaryota</taxon>
        <taxon>Sar</taxon>
        <taxon>Alveolata</taxon>
        <taxon>Ciliophora</taxon>
        <taxon>Intramacronucleata</taxon>
        <taxon>Spirotrichea</taxon>
        <taxon>Stichotrichia</taxon>
        <taxon>Sporadotrichida</taxon>
        <taxon>Oxytrichidae</taxon>
        <taxon>Stylonychinae</taxon>
        <taxon>Stylonychia</taxon>
    </lineage>
</organism>
<dbReference type="PANTHER" id="PTHR21660:SF1">
    <property type="entry name" value="ACYL-COENZYME A THIOESTERASE 13"/>
    <property type="match status" value="1"/>
</dbReference>
<dbReference type="InterPro" id="IPR029069">
    <property type="entry name" value="HotDog_dom_sf"/>
</dbReference>
<evidence type="ECO:0000256" key="1">
    <source>
        <dbReference type="ARBA" id="ARBA00008324"/>
    </source>
</evidence>
<name>A0A077ZUL5_STYLE</name>
<dbReference type="Pfam" id="PF03061">
    <property type="entry name" value="4HBT"/>
    <property type="match status" value="1"/>
</dbReference>
<evidence type="ECO:0000256" key="2">
    <source>
        <dbReference type="ARBA" id="ARBA00022801"/>
    </source>
</evidence>
<accession>A0A077ZUL5</accession>
<dbReference type="InParanoid" id="A0A077ZUL5"/>
<dbReference type="SUPFAM" id="SSF54637">
    <property type="entry name" value="Thioesterase/thiol ester dehydrase-isomerase"/>
    <property type="match status" value="1"/>
</dbReference>
<dbReference type="AlphaFoldDB" id="A0A077ZUL5"/>
<dbReference type="OrthoDB" id="46529at2759"/>
<comment type="similarity">
    <text evidence="1">Belongs to the thioesterase PaaI family.</text>
</comment>
<dbReference type="PANTHER" id="PTHR21660">
    <property type="entry name" value="THIOESTERASE SUPERFAMILY MEMBER-RELATED"/>
    <property type="match status" value="1"/>
</dbReference>
<dbReference type="Proteomes" id="UP000039865">
    <property type="component" value="Unassembled WGS sequence"/>
</dbReference>
<dbReference type="CDD" id="cd03443">
    <property type="entry name" value="PaaI_thioesterase"/>
    <property type="match status" value="1"/>
</dbReference>
<evidence type="ECO:0000313" key="4">
    <source>
        <dbReference type="EMBL" id="CDW73000.1"/>
    </source>
</evidence>
<keyword evidence="2" id="KW-0378">Hydrolase</keyword>
<dbReference type="Gene3D" id="3.10.129.10">
    <property type="entry name" value="Hotdog Thioesterase"/>
    <property type="match status" value="1"/>
</dbReference>
<dbReference type="GO" id="GO:0047617">
    <property type="term" value="F:fatty acyl-CoA hydrolase activity"/>
    <property type="evidence" value="ECO:0007669"/>
    <property type="project" value="InterPro"/>
</dbReference>
<proteinExistence type="inferred from homology"/>
<protein>
    <recommendedName>
        <fullName evidence="3">Thioesterase domain-containing protein</fullName>
    </recommendedName>
</protein>
<dbReference type="InterPro" id="IPR006683">
    <property type="entry name" value="Thioestr_dom"/>
</dbReference>
<reference evidence="4 5" key="1">
    <citation type="submission" date="2014-06" db="EMBL/GenBank/DDBJ databases">
        <authorList>
            <person name="Swart Estienne"/>
        </authorList>
    </citation>
    <scope>NUCLEOTIDE SEQUENCE [LARGE SCALE GENOMIC DNA]</scope>
    <source>
        <strain evidence="4 5">130c</strain>
    </source>
</reference>
<evidence type="ECO:0000259" key="3">
    <source>
        <dbReference type="Pfam" id="PF03061"/>
    </source>
</evidence>
<dbReference type="InterPro" id="IPR039298">
    <property type="entry name" value="ACOT13"/>
</dbReference>
<keyword evidence="5" id="KW-1185">Reference proteome</keyword>
<dbReference type="EMBL" id="CCKQ01001896">
    <property type="protein sequence ID" value="CDW73000.1"/>
    <property type="molecule type" value="Genomic_DNA"/>
</dbReference>
<sequence>MTSSKSASRPRITEDEVRKNFKSMIDEFTSHNPPTYGRQFQKILQLKEVQFEEGIVGRLIFVINIPNTLRNAYNIAHGGAIAAIIDDSTWATVYAFTGKYMYSMKLITEFISGVPIETDLIFEIEVTKVSKTMAFTEAIIKDAKTMQTLGKGANVMAMPPEKSPKL</sequence>
<feature type="domain" description="Thioesterase" evidence="3">
    <location>
        <begin position="74"/>
        <end position="146"/>
    </location>
</feature>
<evidence type="ECO:0000313" key="5">
    <source>
        <dbReference type="Proteomes" id="UP000039865"/>
    </source>
</evidence>
<gene>
    <name evidence="4" type="primary">Contig18774.g19921</name>
    <name evidence="4" type="ORF">STYLEM_1968</name>
</gene>